<sequence length="225" mass="25528">MERSIETDGKATKTRKVSSGPFREKSRTMHRLIMAVGEVIQKQGYARLNISNISKKAGVDRKLVYTYFGSLDNLIETYIRQKDYWNTKAKAVIERLSEDPQPIDAGKMAALLRGQFEAILADRSLQKIIHWEIGEKNEILRKLADSREETGERLLRNLDPYFELKGIDLRAVLALQVGGLYYLALHAASNGSTFCGIDITQTQGIERIKKALDMLIHDVFEKADL</sequence>
<evidence type="ECO:0000259" key="4">
    <source>
        <dbReference type="PROSITE" id="PS50977"/>
    </source>
</evidence>
<feature type="region of interest" description="Disordered" evidence="3">
    <location>
        <begin position="1"/>
        <end position="24"/>
    </location>
</feature>
<evidence type="ECO:0000313" key="6">
    <source>
        <dbReference type="Proteomes" id="UP001595526"/>
    </source>
</evidence>
<keyword evidence="6" id="KW-1185">Reference proteome</keyword>
<evidence type="ECO:0000256" key="1">
    <source>
        <dbReference type="ARBA" id="ARBA00023125"/>
    </source>
</evidence>
<feature type="compositionally biased region" description="Basic and acidic residues" evidence="3">
    <location>
        <begin position="1"/>
        <end position="11"/>
    </location>
</feature>
<comment type="caution">
    <text evidence="5">The sequence shown here is derived from an EMBL/GenBank/DDBJ whole genome shotgun (WGS) entry which is preliminary data.</text>
</comment>
<feature type="DNA-binding region" description="H-T-H motif" evidence="2">
    <location>
        <begin position="49"/>
        <end position="68"/>
    </location>
</feature>
<keyword evidence="1 2" id="KW-0238">DNA-binding</keyword>
<dbReference type="PRINTS" id="PR00455">
    <property type="entry name" value="HTHTETR"/>
</dbReference>
<evidence type="ECO:0000256" key="2">
    <source>
        <dbReference type="PROSITE-ProRule" id="PRU00335"/>
    </source>
</evidence>
<evidence type="ECO:0000313" key="5">
    <source>
        <dbReference type="EMBL" id="MFC3196457.1"/>
    </source>
</evidence>
<evidence type="ECO:0000256" key="3">
    <source>
        <dbReference type="SAM" id="MobiDB-lite"/>
    </source>
</evidence>
<proteinExistence type="predicted"/>
<gene>
    <name evidence="5" type="ORF">ACFOET_02400</name>
</gene>
<feature type="domain" description="HTH tetR-type" evidence="4">
    <location>
        <begin position="26"/>
        <end position="86"/>
    </location>
</feature>
<dbReference type="PROSITE" id="PS50977">
    <property type="entry name" value="HTH_TETR_2"/>
    <property type="match status" value="1"/>
</dbReference>
<reference evidence="6" key="1">
    <citation type="journal article" date="2019" name="Int. J. Syst. Evol. Microbiol.">
        <title>The Global Catalogue of Microorganisms (GCM) 10K type strain sequencing project: providing services to taxonomists for standard genome sequencing and annotation.</title>
        <authorList>
            <consortium name="The Broad Institute Genomics Platform"/>
            <consortium name="The Broad Institute Genome Sequencing Center for Infectious Disease"/>
            <person name="Wu L."/>
            <person name="Ma J."/>
        </authorList>
    </citation>
    <scope>NUCLEOTIDE SEQUENCE [LARGE SCALE GENOMIC DNA]</scope>
    <source>
        <strain evidence="6">KCTC 52416</strain>
    </source>
</reference>
<dbReference type="RefSeq" id="WP_379019188.1">
    <property type="nucleotide sequence ID" value="NZ_JBHRTA010000008.1"/>
</dbReference>
<dbReference type="EMBL" id="JBHRTA010000008">
    <property type="protein sequence ID" value="MFC3196457.1"/>
    <property type="molecule type" value="Genomic_DNA"/>
</dbReference>
<accession>A0ABV7JGR9</accession>
<name>A0ABV7JGR9_9SPHI</name>
<dbReference type="InterPro" id="IPR001647">
    <property type="entry name" value="HTH_TetR"/>
</dbReference>
<dbReference type="SUPFAM" id="SSF46689">
    <property type="entry name" value="Homeodomain-like"/>
    <property type="match status" value="1"/>
</dbReference>
<protein>
    <submittedName>
        <fullName evidence="5">TetR/AcrR family transcriptional regulator</fullName>
    </submittedName>
</protein>
<dbReference type="Gene3D" id="1.10.357.10">
    <property type="entry name" value="Tetracycline Repressor, domain 2"/>
    <property type="match status" value="1"/>
</dbReference>
<dbReference type="Proteomes" id="UP001595526">
    <property type="component" value="Unassembled WGS sequence"/>
</dbReference>
<dbReference type="Pfam" id="PF00440">
    <property type="entry name" value="TetR_N"/>
    <property type="match status" value="1"/>
</dbReference>
<organism evidence="5 6">
    <name type="scientific">Parapedobacter deserti</name>
    <dbReference type="NCBI Taxonomy" id="1912957"/>
    <lineage>
        <taxon>Bacteria</taxon>
        <taxon>Pseudomonadati</taxon>
        <taxon>Bacteroidota</taxon>
        <taxon>Sphingobacteriia</taxon>
        <taxon>Sphingobacteriales</taxon>
        <taxon>Sphingobacteriaceae</taxon>
        <taxon>Parapedobacter</taxon>
    </lineage>
</organism>
<dbReference type="InterPro" id="IPR009057">
    <property type="entry name" value="Homeodomain-like_sf"/>
</dbReference>